<dbReference type="AlphaFoldDB" id="A0A081P2K5"/>
<proteinExistence type="predicted"/>
<dbReference type="PANTHER" id="PTHR43649:SF12">
    <property type="entry name" value="DIACETYLCHITOBIOSE BINDING PROTEIN DASA"/>
    <property type="match status" value="1"/>
</dbReference>
<dbReference type="Gene3D" id="1.10.10.10">
    <property type="entry name" value="Winged helix-like DNA-binding domain superfamily/Winged helix DNA-binding domain"/>
    <property type="match status" value="1"/>
</dbReference>
<sequence length="460" mass="51874">MEGRTSRKTPRERLSEFVSTLREDILTGKRPVGDYLSSEKSFAAQFQLSNQTVRKGLDVLVSEGLIEKIPRVGTKVVGPLDEAIVTVKLGFHSSVTGEAGIHQLLSIFQEENPHIRVQAVPTSSSNYRYISEYLSGGILDVVMMNFMNFRECVENGDEGLLEPMQRNPELYSFLSDAFQVNGRQLVQPFIFSPLILCYNREHFRAANLSEPDSSWQWNDLIDYSSRLAIPGERLGFHCDLYSSNRWPLLLLQTGGKFERHEDGRLKLADTPMMDALRYCGEMKHSIPSLSEGVTTGESELLLAKGKASMIMTSYFYLNYLLGERVAFDIAPVPHLGTPMTMLLNIGLAINRQSQVKAAAAKLVEFLTGYKAQLFVRQNTYSLPARKSAAEWVGEEKRYLPSRFSLFRETIPGFRYFTDLAISARELSVINQELKMYWAGLETEEALCSQIEERLAVGSLS</sequence>
<accession>A0A081P2K5</accession>
<dbReference type="PANTHER" id="PTHR43649">
    <property type="entry name" value="ARABINOSE-BINDING PROTEIN-RELATED"/>
    <property type="match status" value="1"/>
</dbReference>
<dbReference type="EMBL" id="JNVM01000013">
    <property type="protein sequence ID" value="KEQ24928.1"/>
    <property type="molecule type" value="Genomic_DNA"/>
</dbReference>
<dbReference type="eggNOG" id="COG1653">
    <property type="taxonomic scope" value="Bacteria"/>
</dbReference>
<gene>
    <name evidence="5" type="ORF">ET33_06100</name>
</gene>
<dbReference type="PROSITE" id="PS50949">
    <property type="entry name" value="HTH_GNTR"/>
    <property type="match status" value="1"/>
</dbReference>
<dbReference type="InterPro" id="IPR050490">
    <property type="entry name" value="Bact_solute-bd_prot1"/>
</dbReference>
<keyword evidence="3" id="KW-0804">Transcription</keyword>
<evidence type="ECO:0000313" key="6">
    <source>
        <dbReference type="Proteomes" id="UP000028123"/>
    </source>
</evidence>
<dbReference type="Pfam" id="PF01547">
    <property type="entry name" value="SBP_bac_1"/>
    <property type="match status" value="1"/>
</dbReference>
<dbReference type="InterPro" id="IPR036390">
    <property type="entry name" value="WH_DNA-bd_sf"/>
</dbReference>
<dbReference type="GO" id="GO:0003677">
    <property type="term" value="F:DNA binding"/>
    <property type="evidence" value="ECO:0007669"/>
    <property type="project" value="UniProtKB-KW"/>
</dbReference>
<dbReference type="SMART" id="SM00345">
    <property type="entry name" value="HTH_GNTR"/>
    <property type="match status" value="1"/>
</dbReference>
<comment type="caution">
    <text evidence="5">The sequence shown here is derived from an EMBL/GenBank/DDBJ whole genome shotgun (WGS) entry which is preliminary data.</text>
</comment>
<dbReference type="Pfam" id="PF00392">
    <property type="entry name" value="GntR"/>
    <property type="match status" value="1"/>
</dbReference>
<dbReference type="Gene3D" id="3.40.190.10">
    <property type="entry name" value="Periplasmic binding protein-like II"/>
    <property type="match status" value="1"/>
</dbReference>
<dbReference type="OrthoDB" id="2374506at2"/>
<dbReference type="InterPro" id="IPR006059">
    <property type="entry name" value="SBP"/>
</dbReference>
<dbReference type="CDD" id="cd07377">
    <property type="entry name" value="WHTH_GntR"/>
    <property type="match status" value="1"/>
</dbReference>
<evidence type="ECO:0000256" key="1">
    <source>
        <dbReference type="ARBA" id="ARBA00023015"/>
    </source>
</evidence>
<feature type="domain" description="HTH gntR-type" evidence="4">
    <location>
        <begin position="11"/>
        <end position="79"/>
    </location>
</feature>
<dbReference type="InterPro" id="IPR000524">
    <property type="entry name" value="Tscrpt_reg_HTH_GntR"/>
</dbReference>
<organism evidence="5 6">
    <name type="scientific">Paenibacillus tyrfis</name>
    <dbReference type="NCBI Taxonomy" id="1501230"/>
    <lineage>
        <taxon>Bacteria</taxon>
        <taxon>Bacillati</taxon>
        <taxon>Bacillota</taxon>
        <taxon>Bacilli</taxon>
        <taxon>Bacillales</taxon>
        <taxon>Paenibacillaceae</taxon>
        <taxon>Paenibacillus</taxon>
    </lineage>
</organism>
<reference evidence="5 6" key="1">
    <citation type="submission" date="2014-06" db="EMBL/GenBank/DDBJ databases">
        <title>Draft genome sequence of Paenibacillus sp. MSt1.</title>
        <authorList>
            <person name="Aw Y.K."/>
            <person name="Ong K.S."/>
            <person name="Gan H.M."/>
            <person name="Lee S.M."/>
        </authorList>
    </citation>
    <scope>NUCLEOTIDE SEQUENCE [LARGE SCALE GENOMIC DNA]</scope>
    <source>
        <strain evidence="5 6">MSt1</strain>
    </source>
</reference>
<keyword evidence="2" id="KW-0238">DNA-binding</keyword>
<dbReference type="SUPFAM" id="SSF53850">
    <property type="entry name" value="Periplasmic binding protein-like II"/>
    <property type="match status" value="1"/>
</dbReference>
<evidence type="ECO:0000256" key="2">
    <source>
        <dbReference type="ARBA" id="ARBA00023125"/>
    </source>
</evidence>
<name>A0A081P2K5_9BACL</name>
<dbReference type="Proteomes" id="UP000028123">
    <property type="component" value="Unassembled WGS sequence"/>
</dbReference>
<keyword evidence="1" id="KW-0805">Transcription regulation</keyword>
<dbReference type="InterPro" id="IPR036388">
    <property type="entry name" value="WH-like_DNA-bd_sf"/>
</dbReference>
<evidence type="ECO:0000313" key="5">
    <source>
        <dbReference type="EMBL" id="KEQ24928.1"/>
    </source>
</evidence>
<dbReference type="SUPFAM" id="SSF46785">
    <property type="entry name" value="Winged helix' DNA-binding domain"/>
    <property type="match status" value="1"/>
</dbReference>
<dbReference type="GO" id="GO:0003700">
    <property type="term" value="F:DNA-binding transcription factor activity"/>
    <property type="evidence" value="ECO:0007669"/>
    <property type="project" value="InterPro"/>
</dbReference>
<evidence type="ECO:0000259" key="4">
    <source>
        <dbReference type="PROSITE" id="PS50949"/>
    </source>
</evidence>
<protein>
    <submittedName>
        <fullName evidence="5">GntR family transcriptional regulator</fullName>
    </submittedName>
</protein>
<evidence type="ECO:0000256" key="3">
    <source>
        <dbReference type="ARBA" id="ARBA00023163"/>
    </source>
</evidence>
<keyword evidence="6" id="KW-1185">Reference proteome</keyword>
<dbReference type="RefSeq" id="WP_036684089.1">
    <property type="nucleotide sequence ID" value="NZ_JNVM01000013.1"/>
</dbReference>